<dbReference type="PRINTS" id="PR00419">
    <property type="entry name" value="ADXRDTASE"/>
</dbReference>
<gene>
    <name evidence="2" type="ordered locus">Tter_0082</name>
</gene>
<dbReference type="NCBIfam" id="NF005560">
    <property type="entry name" value="PRK07233.1"/>
    <property type="match status" value="1"/>
</dbReference>
<dbReference type="eggNOG" id="COG1232">
    <property type="taxonomic scope" value="Bacteria"/>
</dbReference>
<dbReference type="AlphaFoldDB" id="D1CDJ8"/>
<dbReference type="EMBL" id="CP001825">
    <property type="protein sequence ID" value="ACZ41004.1"/>
    <property type="molecule type" value="Genomic_DNA"/>
</dbReference>
<evidence type="ECO:0000259" key="1">
    <source>
        <dbReference type="Pfam" id="PF01593"/>
    </source>
</evidence>
<evidence type="ECO:0000313" key="2">
    <source>
        <dbReference type="EMBL" id="ACZ41004.1"/>
    </source>
</evidence>
<proteinExistence type="predicted"/>
<sequence length="436" mass="49834">MRIAVIGGGIAGLSASYELLKAGQEVHLFERSNFLGGQVVTIPLYGTPIELAYHHLFTSDVVMQELMAELGIIDKLEWYPSKVGWFKGGKIYPFVTPMDLLRFKPLRLWNRLRLGLVVLFLQRYKNWKALEKTTATLWMRKWAGDNAYEQVWRPLLKGKFGTRHEDISMAWLWGKIHLRTTSRSSINKEVLGYPTGSFKIIVDALEKAIRDMGGHIHLGASIEKIEARTSPSGELTAVGIRTGEGLQEFEKIISTIPSNRFLDIAPPVGKAYEEKLRSGRYQGALVMLMTLHNKLSDYYWLNIGEEGFPFVGLIEHTNLVPKEWYGGKHVLYISNYLSTEDYYWQLGKEELLEAYIPFLQRVNPEFERSWIDSYQVFREAAAQPIVPPNYSQRIPEMQTPVKNLILANTTQIYPQDRGTNYSVDLGRKAARLALES</sequence>
<dbReference type="PANTHER" id="PTHR42923">
    <property type="entry name" value="PROTOPORPHYRINOGEN OXIDASE"/>
    <property type="match status" value="1"/>
</dbReference>
<name>D1CDJ8_THET1</name>
<organism evidence="2 3">
    <name type="scientific">Thermobaculum terrenum (strain ATCC BAA-798 / CCMEE 7001 / YNP1)</name>
    <dbReference type="NCBI Taxonomy" id="525904"/>
    <lineage>
        <taxon>Bacteria</taxon>
        <taxon>Bacillati</taxon>
        <taxon>Chloroflexota</taxon>
        <taxon>Chloroflexia</taxon>
        <taxon>Candidatus Thermobaculales</taxon>
        <taxon>Candidatus Thermobaculaceae</taxon>
        <taxon>Thermobaculum</taxon>
    </lineage>
</organism>
<dbReference type="InterPro" id="IPR036188">
    <property type="entry name" value="FAD/NAD-bd_sf"/>
</dbReference>
<dbReference type="InterPro" id="IPR002937">
    <property type="entry name" value="Amino_oxidase"/>
</dbReference>
<dbReference type="SUPFAM" id="SSF51905">
    <property type="entry name" value="FAD/NAD(P)-binding domain"/>
    <property type="match status" value="1"/>
</dbReference>
<keyword evidence="3" id="KW-1185">Reference proteome</keyword>
<evidence type="ECO:0000313" key="3">
    <source>
        <dbReference type="Proteomes" id="UP000000323"/>
    </source>
</evidence>
<protein>
    <submittedName>
        <fullName evidence="2">Amine oxidase</fullName>
    </submittedName>
</protein>
<dbReference type="STRING" id="525904.Tter_0082"/>
<dbReference type="Gene3D" id="3.50.50.60">
    <property type="entry name" value="FAD/NAD(P)-binding domain"/>
    <property type="match status" value="1"/>
</dbReference>
<dbReference type="Proteomes" id="UP000000323">
    <property type="component" value="Chromosome 1"/>
</dbReference>
<dbReference type="KEGG" id="ttr:Tter_0082"/>
<dbReference type="GO" id="GO:0016491">
    <property type="term" value="F:oxidoreductase activity"/>
    <property type="evidence" value="ECO:0007669"/>
    <property type="project" value="InterPro"/>
</dbReference>
<dbReference type="InterPro" id="IPR050464">
    <property type="entry name" value="Zeta_carotene_desat/Oxidored"/>
</dbReference>
<dbReference type="PANTHER" id="PTHR42923:SF46">
    <property type="entry name" value="AMINE OXIDASE"/>
    <property type="match status" value="1"/>
</dbReference>
<accession>D1CDJ8</accession>
<dbReference type="HOGENOM" id="CLU_051347_0_0_0"/>
<reference evidence="3" key="1">
    <citation type="journal article" date="2010" name="Stand. Genomic Sci.">
        <title>Complete genome sequence of 'Thermobaculum terrenum' type strain (YNP1).</title>
        <authorList>
            <person name="Kiss H."/>
            <person name="Cleland D."/>
            <person name="Lapidus A."/>
            <person name="Lucas S."/>
            <person name="Glavina Del Rio T."/>
            <person name="Nolan M."/>
            <person name="Tice H."/>
            <person name="Han C."/>
            <person name="Goodwin L."/>
            <person name="Pitluck S."/>
            <person name="Liolios K."/>
            <person name="Ivanova N."/>
            <person name="Mavromatis K."/>
            <person name="Ovchinnikova G."/>
            <person name="Pati A."/>
            <person name="Chen A."/>
            <person name="Palaniappan K."/>
            <person name="Land M."/>
            <person name="Hauser L."/>
            <person name="Chang Y."/>
            <person name="Jeffries C."/>
            <person name="Lu M."/>
            <person name="Brettin T."/>
            <person name="Detter J."/>
            <person name="Goker M."/>
            <person name="Tindall B."/>
            <person name="Beck B."/>
            <person name="McDermott T."/>
            <person name="Woyke T."/>
            <person name="Bristow J."/>
            <person name="Eisen J."/>
            <person name="Markowitz V."/>
            <person name="Hugenholtz P."/>
            <person name="Kyrpides N."/>
            <person name="Klenk H."/>
            <person name="Cheng J."/>
        </authorList>
    </citation>
    <scope>NUCLEOTIDE SEQUENCE [LARGE SCALE GENOMIC DNA]</scope>
    <source>
        <strain evidence="3">ATCC BAA-798 / YNP1</strain>
    </source>
</reference>
<feature type="domain" description="Amine oxidase" evidence="1">
    <location>
        <begin position="10"/>
        <end position="410"/>
    </location>
</feature>
<dbReference type="Pfam" id="PF01593">
    <property type="entry name" value="Amino_oxidase"/>
    <property type="match status" value="1"/>
</dbReference>
<dbReference type="RefSeq" id="WP_012874039.1">
    <property type="nucleotide sequence ID" value="NC_013525.1"/>
</dbReference>